<dbReference type="CDD" id="cd06186">
    <property type="entry name" value="NOX_Duox_like_FAD_NADP"/>
    <property type="match status" value="1"/>
</dbReference>
<dbReference type="EMBL" id="LCWV01000029">
    <property type="protein sequence ID" value="PWI65919.1"/>
    <property type="molecule type" value="Genomic_DNA"/>
</dbReference>
<feature type="transmembrane region" description="Helical" evidence="8">
    <location>
        <begin position="266"/>
        <end position="290"/>
    </location>
</feature>
<feature type="transmembrane region" description="Helical" evidence="8">
    <location>
        <begin position="410"/>
        <end position="430"/>
    </location>
</feature>
<dbReference type="GO" id="GO:0006826">
    <property type="term" value="P:iron ion transport"/>
    <property type="evidence" value="ECO:0007669"/>
    <property type="project" value="TreeGrafter"/>
</dbReference>
<protein>
    <recommendedName>
        <fullName evidence="9">Ferric oxidoreductase domain-containing protein</fullName>
    </recommendedName>
</protein>
<evidence type="ECO:0000256" key="1">
    <source>
        <dbReference type="ARBA" id="ARBA00004141"/>
    </source>
</evidence>
<dbReference type="SUPFAM" id="SSF52343">
    <property type="entry name" value="Ferredoxin reductase-like, C-terminal NADP-linked domain"/>
    <property type="match status" value="1"/>
</dbReference>
<dbReference type="PANTHER" id="PTHR32361:SF9">
    <property type="entry name" value="FERRIC REDUCTASE TRANSMEMBRANE COMPONENT 3-RELATED"/>
    <property type="match status" value="1"/>
</dbReference>
<dbReference type="PANTHER" id="PTHR32361">
    <property type="entry name" value="FERRIC/CUPRIC REDUCTASE TRANSMEMBRANE COMPONENT"/>
    <property type="match status" value="1"/>
</dbReference>
<name>A0A2U3DUJ7_PURLI</name>
<evidence type="ECO:0000256" key="7">
    <source>
        <dbReference type="SAM" id="MobiDB-lite"/>
    </source>
</evidence>
<gene>
    <name evidence="11" type="ORF">PCL_05647</name>
    <name evidence="10" type="ORF">Purlil1_5581</name>
</gene>
<keyword evidence="6 8" id="KW-0472">Membrane</keyword>
<comment type="caution">
    <text evidence="11">The sequence shown here is derived from an EMBL/GenBank/DDBJ whole genome shotgun (WGS) entry which is preliminary data.</text>
</comment>
<evidence type="ECO:0000313" key="10">
    <source>
        <dbReference type="EMBL" id="KAK4089955.1"/>
    </source>
</evidence>
<evidence type="ECO:0000256" key="5">
    <source>
        <dbReference type="ARBA" id="ARBA00023065"/>
    </source>
</evidence>
<reference evidence="11 12" key="2">
    <citation type="journal article" date="2016" name="Front. Microbiol.">
        <title>Genome and transcriptome sequences reveal the specific parasitism of the nematophagous Purpureocillium lilacinum 36-1.</title>
        <authorList>
            <person name="Xie J."/>
            <person name="Li S."/>
            <person name="Mo C."/>
            <person name="Xiao X."/>
            <person name="Peng D."/>
            <person name="Wang G."/>
            <person name="Xiao Y."/>
        </authorList>
    </citation>
    <scope>NUCLEOTIDE SEQUENCE [LARGE SCALE GENOMIC DNA]</scope>
    <source>
        <strain evidence="11 12">36-1</strain>
    </source>
</reference>
<organism evidence="11 12">
    <name type="scientific">Purpureocillium lilacinum</name>
    <name type="common">Paecilomyces lilacinus</name>
    <dbReference type="NCBI Taxonomy" id="33203"/>
    <lineage>
        <taxon>Eukaryota</taxon>
        <taxon>Fungi</taxon>
        <taxon>Dikarya</taxon>
        <taxon>Ascomycota</taxon>
        <taxon>Pezizomycotina</taxon>
        <taxon>Sordariomycetes</taxon>
        <taxon>Hypocreomycetidae</taxon>
        <taxon>Hypocreales</taxon>
        <taxon>Ophiocordycipitaceae</taxon>
        <taxon>Purpureocillium</taxon>
    </lineage>
</organism>
<comment type="subcellular location">
    <subcellularLocation>
        <location evidence="1">Membrane</location>
        <topology evidence="1">Multi-pass membrane protein</topology>
    </subcellularLocation>
</comment>
<dbReference type="Gene3D" id="3.40.50.80">
    <property type="entry name" value="Nucleotide-binding domain of ferredoxin-NADP reductase (FNR) module"/>
    <property type="match status" value="1"/>
</dbReference>
<feature type="transmembrane region" description="Helical" evidence="8">
    <location>
        <begin position="202"/>
        <end position="224"/>
    </location>
</feature>
<dbReference type="SFLD" id="SFLDG01168">
    <property type="entry name" value="Ferric_reductase_subgroup_(FRE"/>
    <property type="match status" value="1"/>
</dbReference>
<evidence type="ECO:0000256" key="6">
    <source>
        <dbReference type="ARBA" id="ARBA00023136"/>
    </source>
</evidence>
<dbReference type="GO" id="GO:0005886">
    <property type="term" value="C:plasma membrane"/>
    <property type="evidence" value="ECO:0007669"/>
    <property type="project" value="TreeGrafter"/>
</dbReference>
<dbReference type="SFLD" id="SFLDS00052">
    <property type="entry name" value="Ferric_Reductase_Domain"/>
    <property type="match status" value="1"/>
</dbReference>
<dbReference type="Proteomes" id="UP000245956">
    <property type="component" value="Unassembled WGS sequence"/>
</dbReference>
<dbReference type="InterPro" id="IPR051410">
    <property type="entry name" value="Ferric/Cupric_Reductase"/>
</dbReference>
<dbReference type="EMBL" id="JAWRVI010000017">
    <property type="protein sequence ID" value="KAK4089955.1"/>
    <property type="molecule type" value="Genomic_DNA"/>
</dbReference>
<feature type="transmembrane region" description="Helical" evidence="8">
    <location>
        <begin position="341"/>
        <end position="361"/>
    </location>
</feature>
<keyword evidence="2" id="KW-0813">Transport</keyword>
<dbReference type="GO" id="GO:0000293">
    <property type="term" value="F:ferric-chelate reductase activity"/>
    <property type="evidence" value="ECO:0007669"/>
    <property type="project" value="TreeGrafter"/>
</dbReference>
<proteinExistence type="predicted"/>
<feature type="transmembrane region" description="Helical" evidence="8">
    <location>
        <begin position="302"/>
        <end position="321"/>
    </location>
</feature>
<feature type="transmembrane region" description="Helical" evidence="8">
    <location>
        <begin position="381"/>
        <end position="398"/>
    </location>
</feature>
<keyword evidence="5" id="KW-0406">Ion transport</keyword>
<dbReference type="GO" id="GO:0006879">
    <property type="term" value="P:intracellular iron ion homeostasis"/>
    <property type="evidence" value="ECO:0007669"/>
    <property type="project" value="TreeGrafter"/>
</dbReference>
<evidence type="ECO:0000259" key="9">
    <source>
        <dbReference type="Pfam" id="PF01794"/>
    </source>
</evidence>
<evidence type="ECO:0000313" key="13">
    <source>
        <dbReference type="Proteomes" id="UP001287286"/>
    </source>
</evidence>
<dbReference type="Proteomes" id="UP001287286">
    <property type="component" value="Unassembled WGS sequence"/>
</dbReference>
<dbReference type="InterPro" id="IPR039261">
    <property type="entry name" value="FNR_nucleotide-bd"/>
</dbReference>
<evidence type="ECO:0000256" key="8">
    <source>
        <dbReference type="SAM" id="Phobius"/>
    </source>
</evidence>
<dbReference type="Pfam" id="PF01794">
    <property type="entry name" value="Ferric_reduct"/>
    <property type="match status" value="1"/>
</dbReference>
<sequence length="755" mass="83601">MHPPRVVFYSLFPLYGITFAGITSYGANFGFIGVSITLYQPECAWSCLFCIAPPLNCTTEDLAVSVPEKRDAPDESAPAPQYPSGNGWNVTLESTPQCKANNDFYLQTVAYCLKSRCTDLPSIQLEEFWDRDVPFLFEGNKGALPVPRQSYTQVLGAIKEPPTELLNNTVFLNYTAVVPDDIYIPEYNTLRYYAANEVTHEIYGLAIFLSGVAIPISVSLLRFLPWPTSWVTKFNAYLIDPPLLGHSHSAPIWGLGIMPTRGQALFIAYLWLINILLSACGYEVFLPSLFYPDKQYQVETWVANRFGVLSFAQLPLVLLYAGRNNILLWLTNWSHSTFLLLHRWAAFLCMLQAVLHSIVYLHMAVAHLGGLDHAEESVEPYWYWGIIGTLAMALMVVLSVQPIRQRVYEAFLAIHIALAVMTIVGCYYHITPKYGQDYGFQTWLYITIALWVFDRAARLARSIRGGIKRAYLSPIDDDYYRLDIPNATASGHIYLHFPTISLWRVWENHPFSVAGVVQPIGPGSVSPLAVGLASDSPPEKTVGVGDEQPSRSSTPSEVTVSDARPAKAGIVLFVRKHDGITSMISKCKAVTRGIRVLIESSYAPNMTFLQDGLPTPTHDFPNLICVAGGVGITGVLPSLDSFTNVAKSACHAQLFWGVRTMPLVHAVENMLGYECGDVTERRWGSVQVTLSVGVRFNLRDMLEKELGSCSGGTTVVVCGPPSMADEVRCVVSALSRHNGSQGTRLVKLVVESFSW</sequence>
<accession>A0A2U3DUJ7</accession>
<reference evidence="11" key="1">
    <citation type="submission" date="2015-05" db="EMBL/GenBank/DDBJ databases">
        <authorList>
            <person name="Wang D.B."/>
            <person name="Wang M."/>
        </authorList>
    </citation>
    <scope>NUCLEOTIDE SEQUENCE</scope>
    <source>
        <strain evidence="11">36-1</strain>
    </source>
</reference>
<evidence type="ECO:0000256" key="3">
    <source>
        <dbReference type="ARBA" id="ARBA00022692"/>
    </source>
</evidence>
<feature type="domain" description="Ferric oxidoreductase" evidence="9">
    <location>
        <begin position="306"/>
        <end position="426"/>
    </location>
</feature>
<keyword evidence="3 8" id="KW-0812">Transmembrane</keyword>
<evidence type="ECO:0000256" key="2">
    <source>
        <dbReference type="ARBA" id="ARBA00022448"/>
    </source>
</evidence>
<feature type="transmembrane region" description="Helical" evidence="8">
    <location>
        <begin position="12"/>
        <end position="39"/>
    </location>
</feature>
<reference evidence="10" key="3">
    <citation type="submission" date="2023-11" db="EMBL/GenBank/DDBJ databases">
        <authorList>
            <person name="Beijen E."/>
            <person name="Ohm R.A."/>
        </authorList>
    </citation>
    <scope>NUCLEOTIDE SEQUENCE</scope>
    <source>
        <strain evidence="10">CBS 150709</strain>
    </source>
</reference>
<reference evidence="10 13" key="4">
    <citation type="journal article" date="2024" name="Microbiol. Resour. Announc.">
        <title>Genome annotations for the ascomycete fungi Trichoderma harzianum, Trichoderma aggressivum, and Purpureocillium lilacinum.</title>
        <authorList>
            <person name="Beijen E.P.W."/>
            <person name="Ohm R.A."/>
        </authorList>
    </citation>
    <scope>NUCLEOTIDE SEQUENCE [LARGE SCALE GENOMIC DNA]</scope>
    <source>
        <strain evidence="10 13">CBS 150709</strain>
    </source>
</reference>
<feature type="compositionally biased region" description="Polar residues" evidence="7">
    <location>
        <begin position="550"/>
        <end position="559"/>
    </location>
</feature>
<evidence type="ECO:0000313" key="11">
    <source>
        <dbReference type="EMBL" id="PWI65919.1"/>
    </source>
</evidence>
<feature type="region of interest" description="Disordered" evidence="7">
    <location>
        <begin position="531"/>
        <end position="560"/>
    </location>
</feature>
<keyword evidence="13" id="KW-1185">Reference proteome</keyword>
<dbReference type="GO" id="GO:0015677">
    <property type="term" value="P:copper ion import"/>
    <property type="evidence" value="ECO:0007669"/>
    <property type="project" value="TreeGrafter"/>
</dbReference>
<keyword evidence="4 8" id="KW-1133">Transmembrane helix</keyword>
<evidence type="ECO:0000313" key="12">
    <source>
        <dbReference type="Proteomes" id="UP000245956"/>
    </source>
</evidence>
<evidence type="ECO:0000256" key="4">
    <source>
        <dbReference type="ARBA" id="ARBA00022989"/>
    </source>
</evidence>
<dbReference type="InterPro" id="IPR013130">
    <property type="entry name" value="Fe3_Rdtase_TM_dom"/>
</dbReference>
<dbReference type="AlphaFoldDB" id="A0A2U3DUJ7"/>